<dbReference type="PANTHER" id="PTHR43562">
    <property type="entry name" value="NAPA-TYPE SODIUM/HYDROGEN ANTIPORTER"/>
    <property type="match status" value="1"/>
</dbReference>
<name>A0A096BV98_9BACT</name>
<protein>
    <submittedName>
        <fullName evidence="10">Sodium:proton antiporter</fullName>
    </submittedName>
</protein>
<feature type="transmembrane region" description="Helical" evidence="8">
    <location>
        <begin position="15"/>
        <end position="32"/>
    </location>
</feature>
<dbReference type="PANTHER" id="PTHR43562:SF4">
    <property type="entry name" value="NA(+)_H(+) ANTIPORTER NHAS5"/>
    <property type="match status" value="1"/>
</dbReference>
<evidence type="ECO:0000256" key="2">
    <source>
        <dbReference type="ARBA" id="ARBA00022448"/>
    </source>
</evidence>
<reference evidence="10 11" key="1">
    <citation type="submission" date="2014-07" db="EMBL/GenBank/DDBJ databases">
        <authorList>
            <person name="McCorrison J."/>
            <person name="Sanka R."/>
            <person name="Torralba M."/>
            <person name="Gillis M."/>
            <person name="Haft D.H."/>
            <person name="Methe B."/>
            <person name="Sutton G."/>
            <person name="Nelson K.E."/>
        </authorList>
    </citation>
    <scope>NUCLEOTIDE SEQUENCE [LARGE SCALE GENOMIC DNA]</scope>
    <source>
        <strain evidence="10 11">DNF00882</strain>
    </source>
</reference>
<evidence type="ECO:0000313" key="10">
    <source>
        <dbReference type="EMBL" id="KGF46657.1"/>
    </source>
</evidence>
<dbReference type="GO" id="GO:1902600">
    <property type="term" value="P:proton transmembrane transport"/>
    <property type="evidence" value="ECO:0007669"/>
    <property type="project" value="InterPro"/>
</dbReference>
<evidence type="ECO:0000259" key="9">
    <source>
        <dbReference type="Pfam" id="PF00999"/>
    </source>
</evidence>
<organism evidence="10 11">
    <name type="scientific">Prevotella disiens DNF00882</name>
    <dbReference type="NCBI Taxonomy" id="1401075"/>
    <lineage>
        <taxon>Bacteria</taxon>
        <taxon>Pseudomonadati</taxon>
        <taxon>Bacteroidota</taxon>
        <taxon>Bacteroidia</taxon>
        <taxon>Bacteroidales</taxon>
        <taxon>Prevotellaceae</taxon>
        <taxon>Prevotella</taxon>
    </lineage>
</organism>
<keyword evidence="3" id="KW-0050">Antiport</keyword>
<dbReference type="GO" id="GO:0016020">
    <property type="term" value="C:membrane"/>
    <property type="evidence" value="ECO:0007669"/>
    <property type="project" value="UniProtKB-SubCell"/>
</dbReference>
<evidence type="ECO:0000256" key="8">
    <source>
        <dbReference type="SAM" id="Phobius"/>
    </source>
</evidence>
<feature type="transmembrane region" description="Helical" evidence="8">
    <location>
        <begin position="335"/>
        <end position="355"/>
    </location>
</feature>
<feature type="transmembrane region" description="Helical" evidence="8">
    <location>
        <begin position="154"/>
        <end position="174"/>
    </location>
</feature>
<dbReference type="Proteomes" id="UP000029538">
    <property type="component" value="Unassembled WGS sequence"/>
</dbReference>
<feature type="transmembrane region" description="Helical" evidence="8">
    <location>
        <begin position="370"/>
        <end position="388"/>
    </location>
</feature>
<evidence type="ECO:0000313" key="11">
    <source>
        <dbReference type="Proteomes" id="UP000029538"/>
    </source>
</evidence>
<comment type="subcellular location">
    <subcellularLocation>
        <location evidence="1">Membrane</location>
        <topology evidence="1">Multi-pass membrane protein</topology>
    </subcellularLocation>
</comment>
<dbReference type="InterPro" id="IPR038770">
    <property type="entry name" value="Na+/solute_symporter_sf"/>
</dbReference>
<feature type="transmembrane region" description="Helical" evidence="8">
    <location>
        <begin position="186"/>
        <end position="204"/>
    </location>
</feature>
<evidence type="ECO:0000256" key="3">
    <source>
        <dbReference type="ARBA" id="ARBA00022449"/>
    </source>
</evidence>
<evidence type="ECO:0000256" key="5">
    <source>
        <dbReference type="ARBA" id="ARBA00022989"/>
    </source>
</evidence>
<evidence type="ECO:0000256" key="6">
    <source>
        <dbReference type="ARBA" id="ARBA00023065"/>
    </source>
</evidence>
<dbReference type="Pfam" id="PF00999">
    <property type="entry name" value="Na_H_Exchanger"/>
    <property type="match status" value="1"/>
</dbReference>
<feature type="transmembrane region" description="Helical" evidence="8">
    <location>
        <begin position="94"/>
        <end position="117"/>
    </location>
</feature>
<dbReference type="AlphaFoldDB" id="A0A096BV98"/>
<keyword evidence="6" id="KW-0406">Ion transport</keyword>
<keyword evidence="5 8" id="KW-1133">Transmembrane helix</keyword>
<keyword evidence="4 8" id="KW-0812">Transmembrane</keyword>
<feature type="transmembrane region" description="Helical" evidence="8">
    <location>
        <begin position="300"/>
        <end position="323"/>
    </location>
</feature>
<evidence type="ECO:0000256" key="1">
    <source>
        <dbReference type="ARBA" id="ARBA00004141"/>
    </source>
</evidence>
<comment type="caution">
    <text evidence="10">The sequence shown here is derived from an EMBL/GenBank/DDBJ whole genome shotgun (WGS) entry which is preliminary data.</text>
</comment>
<keyword evidence="7 8" id="KW-0472">Membrane</keyword>
<dbReference type="Gene3D" id="3.40.50.12370">
    <property type="match status" value="1"/>
</dbReference>
<feature type="transmembrane region" description="Helical" evidence="8">
    <location>
        <begin position="63"/>
        <end position="82"/>
    </location>
</feature>
<dbReference type="Gene3D" id="1.20.1530.20">
    <property type="match status" value="1"/>
</dbReference>
<feature type="transmembrane region" description="Helical" evidence="8">
    <location>
        <begin position="216"/>
        <end position="233"/>
    </location>
</feature>
<dbReference type="EMBL" id="JRNR01000132">
    <property type="protein sequence ID" value="KGF46657.1"/>
    <property type="molecule type" value="Genomic_DNA"/>
</dbReference>
<evidence type="ECO:0000256" key="7">
    <source>
        <dbReference type="ARBA" id="ARBA00023136"/>
    </source>
</evidence>
<evidence type="ECO:0000256" key="4">
    <source>
        <dbReference type="ARBA" id="ARBA00022692"/>
    </source>
</evidence>
<sequence length="708" mass="80076">MFNIAQYFPITDPTLIFFVVLMLILLSPIIMGRLRIPHIIGMVLAGVLVGEYGLDILKRDASFELFGKVGLYYIMFLAGLEMDLEGFNKNKGRVAIFGLMTFVTPFILTFYMGVYLLHYSTMSSLLLGCIMSSSTLIAYPIVGRYGLSQHTASTLSVGGTMIALFLSLVIMAMIVNSFQGGSGGAFWVWFLLKLALYIGGLIWLIPRITRWFLRRYADAVMQFIFVLGVLFFSAALSDIIGLEGIFGAFFSGLILNRFIPRLSPLMIHIEFTGNALFIPYFLIGVGMLINVRLLFEGGHIIWVVLCIVFFGTFGKAVAAYLAGFLFKLPRNMANMMFGLTSAHAAGAIAIVMVGMKLETSPGHYLFNDEVLNGIVIMILFTCVISTIVTERAAQQIRLTKKEEPEMVRANGDERILIPVKYPEYADNLLSLAMMMRNAKLKSEIVGLNVVYDDVNAVANQEEGKRLLEHLQKQASSVNVPMVTQVRIAANIANGIKHAFKEFQASEIVMGLHARQVITKGFWGQFTQSLYNGLSRQISIARIVQPLNTIRRIQVAVPSRAEFEPGFYRWLERISRLASNTDCRIVFHGRQETIDLIRSYIRNRHANVRAEYAEMEHWNELPRLATEVKEDHLFVIIAARKGTISYKNAMERIPDEVNKFFKGKTLMIIFPDQYGNHMDDMTFAQPQHTEERSAYDIFRDWTYRKINKI</sequence>
<accession>A0A096BV98</accession>
<feature type="domain" description="Cation/H+ exchanger transmembrane" evidence="9">
    <location>
        <begin position="22"/>
        <end position="390"/>
    </location>
</feature>
<feature type="transmembrane region" description="Helical" evidence="8">
    <location>
        <begin position="271"/>
        <end position="294"/>
    </location>
</feature>
<feature type="transmembrane region" description="Helical" evidence="8">
    <location>
        <begin position="39"/>
        <end position="57"/>
    </location>
</feature>
<feature type="transmembrane region" description="Helical" evidence="8">
    <location>
        <begin position="123"/>
        <end position="142"/>
    </location>
</feature>
<proteinExistence type="predicted"/>
<keyword evidence="2" id="KW-0813">Transport</keyword>
<dbReference type="SUPFAM" id="SSF52402">
    <property type="entry name" value="Adenine nucleotide alpha hydrolases-like"/>
    <property type="match status" value="1"/>
</dbReference>
<dbReference type="InterPro" id="IPR006153">
    <property type="entry name" value="Cation/H_exchanger_TM"/>
</dbReference>
<dbReference type="GO" id="GO:0015297">
    <property type="term" value="F:antiporter activity"/>
    <property type="evidence" value="ECO:0007669"/>
    <property type="project" value="UniProtKB-KW"/>
</dbReference>
<dbReference type="RefSeq" id="WP_036884745.1">
    <property type="nucleotide sequence ID" value="NZ_JRNR01000132.1"/>
</dbReference>
<gene>
    <name evidence="10" type="ORF">HMPREF0654_11035</name>
</gene>